<evidence type="ECO:0000313" key="4">
    <source>
        <dbReference type="EMBL" id="GAA0407120.1"/>
    </source>
</evidence>
<sequence length="415" mass="42822">MNAQPSTRSLGRGRRRLARTATFVVTAAVGTAITWTAAAPAFAAAAPVRSAIIAPPEDFATVPVTDGKLVWGIHPQIQKPGEDDDLYLRGDAKQGPDGAITFTRGAGKVDADGNVLTMNFKGEAAFFSAHGYSLKLSNLGIGRVSEGQQSAMFLYADVKTRGGVNKHVGIARLDKSGDGWTPVVTGDGATVLDHAAFGKGARLEKLTFSHERTKTPAPKPAPSPKEAPLPEGNALSWAVDGGFMPPAIDLGPDGGTAEFTGGAKMADSRKQYVFPVGKVTSKGSGAAASTTVTFAGAVQYKAGAMVVMGDLKLSGIKAVIQGRTGYLTADVTTTTPKVTEENGVKKATKVHKTSSGVRLAALDLAKAKQRSGKGGGTVLQDIPATLTADGAKVLGLYGYKKGKTLAPVTLSYGVR</sequence>
<keyword evidence="5" id="KW-1185">Reference proteome</keyword>
<feature type="chain" id="PRO_5047282124" description="Htaa domain-containing protein" evidence="2">
    <location>
        <begin position="44"/>
        <end position="415"/>
    </location>
</feature>
<feature type="domain" description="Htaa" evidence="3">
    <location>
        <begin position="254"/>
        <end position="411"/>
    </location>
</feature>
<protein>
    <recommendedName>
        <fullName evidence="3">Htaa domain-containing protein</fullName>
    </recommendedName>
</protein>
<dbReference type="InterPro" id="IPR007331">
    <property type="entry name" value="Htaa"/>
</dbReference>
<feature type="signal peptide" evidence="2">
    <location>
        <begin position="1"/>
        <end position="43"/>
    </location>
</feature>
<name>A0ABN0YRW4_9ACTN</name>
<dbReference type="Proteomes" id="UP001500879">
    <property type="component" value="Unassembled WGS sequence"/>
</dbReference>
<keyword evidence="2" id="KW-0732">Signal</keyword>
<feature type="compositionally biased region" description="Pro residues" evidence="1">
    <location>
        <begin position="217"/>
        <end position="227"/>
    </location>
</feature>
<feature type="region of interest" description="Disordered" evidence="1">
    <location>
        <begin position="208"/>
        <end position="232"/>
    </location>
</feature>
<evidence type="ECO:0000259" key="3">
    <source>
        <dbReference type="Pfam" id="PF04213"/>
    </source>
</evidence>
<proteinExistence type="predicted"/>
<dbReference type="EMBL" id="BAAABX010000033">
    <property type="protein sequence ID" value="GAA0407120.1"/>
    <property type="molecule type" value="Genomic_DNA"/>
</dbReference>
<evidence type="ECO:0000313" key="5">
    <source>
        <dbReference type="Proteomes" id="UP001500879"/>
    </source>
</evidence>
<evidence type="ECO:0000256" key="1">
    <source>
        <dbReference type="SAM" id="MobiDB-lite"/>
    </source>
</evidence>
<organism evidence="4 5">
    <name type="scientific">Streptomyces luteireticuli</name>
    <dbReference type="NCBI Taxonomy" id="173858"/>
    <lineage>
        <taxon>Bacteria</taxon>
        <taxon>Bacillati</taxon>
        <taxon>Actinomycetota</taxon>
        <taxon>Actinomycetes</taxon>
        <taxon>Kitasatosporales</taxon>
        <taxon>Streptomycetaceae</taxon>
        <taxon>Streptomyces</taxon>
    </lineage>
</organism>
<accession>A0ABN0YRW4</accession>
<gene>
    <name evidence="4" type="ORF">GCM10010357_30100</name>
</gene>
<dbReference type="RefSeq" id="WP_344024249.1">
    <property type="nucleotide sequence ID" value="NZ_BAAABX010000033.1"/>
</dbReference>
<dbReference type="Pfam" id="PF04213">
    <property type="entry name" value="HtaA"/>
    <property type="match status" value="1"/>
</dbReference>
<reference evidence="4 5" key="1">
    <citation type="journal article" date="2019" name="Int. J. Syst. Evol. Microbiol.">
        <title>The Global Catalogue of Microorganisms (GCM) 10K type strain sequencing project: providing services to taxonomists for standard genome sequencing and annotation.</title>
        <authorList>
            <consortium name="The Broad Institute Genomics Platform"/>
            <consortium name="The Broad Institute Genome Sequencing Center for Infectious Disease"/>
            <person name="Wu L."/>
            <person name="Ma J."/>
        </authorList>
    </citation>
    <scope>NUCLEOTIDE SEQUENCE [LARGE SCALE GENOMIC DNA]</scope>
    <source>
        <strain evidence="4 5">JCM 4788</strain>
    </source>
</reference>
<evidence type="ECO:0000256" key="2">
    <source>
        <dbReference type="SAM" id="SignalP"/>
    </source>
</evidence>
<comment type="caution">
    <text evidence="4">The sequence shown here is derived from an EMBL/GenBank/DDBJ whole genome shotgun (WGS) entry which is preliminary data.</text>
</comment>